<dbReference type="Pfam" id="PF00078">
    <property type="entry name" value="RVT_1"/>
    <property type="match status" value="1"/>
</dbReference>
<evidence type="ECO:0000259" key="2">
    <source>
        <dbReference type="Pfam" id="PF00078"/>
    </source>
</evidence>
<keyword evidence="4" id="KW-1185">Reference proteome</keyword>
<evidence type="ECO:0000256" key="1">
    <source>
        <dbReference type="SAM" id="SignalP"/>
    </source>
</evidence>
<gene>
    <name evidence="3" type="ORF">Pfra01_000346400</name>
</gene>
<protein>
    <submittedName>
        <fullName evidence="3">Unnamed protein product</fullName>
    </submittedName>
</protein>
<accession>A0A9W6TZY8</accession>
<comment type="caution">
    <text evidence="3">The sequence shown here is derived from an EMBL/GenBank/DDBJ whole genome shotgun (WGS) entry which is preliminary data.</text>
</comment>
<dbReference type="InterPro" id="IPR000477">
    <property type="entry name" value="RT_dom"/>
</dbReference>
<feature type="signal peptide" evidence="1">
    <location>
        <begin position="1"/>
        <end position="16"/>
    </location>
</feature>
<reference evidence="3" key="1">
    <citation type="submission" date="2023-04" db="EMBL/GenBank/DDBJ databases">
        <title>Phytophthora fragariaefolia NBRC 109709.</title>
        <authorList>
            <person name="Ichikawa N."/>
            <person name="Sato H."/>
            <person name="Tonouchi N."/>
        </authorList>
    </citation>
    <scope>NUCLEOTIDE SEQUENCE</scope>
    <source>
        <strain evidence="3">NBRC 109709</strain>
    </source>
</reference>
<name>A0A9W6TZY8_9STRA</name>
<dbReference type="EMBL" id="BSXT01000265">
    <property type="protein sequence ID" value="GMF22861.1"/>
    <property type="molecule type" value="Genomic_DNA"/>
</dbReference>
<feature type="chain" id="PRO_5040859090" evidence="1">
    <location>
        <begin position="17"/>
        <end position="129"/>
    </location>
</feature>
<dbReference type="AlphaFoldDB" id="A0A9W6TZY8"/>
<proteinExistence type="predicted"/>
<evidence type="ECO:0000313" key="3">
    <source>
        <dbReference type="EMBL" id="GMF22861.1"/>
    </source>
</evidence>
<dbReference type="OrthoDB" id="120923at2759"/>
<organism evidence="3 4">
    <name type="scientific">Phytophthora fragariaefolia</name>
    <dbReference type="NCBI Taxonomy" id="1490495"/>
    <lineage>
        <taxon>Eukaryota</taxon>
        <taxon>Sar</taxon>
        <taxon>Stramenopiles</taxon>
        <taxon>Oomycota</taxon>
        <taxon>Peronosporomycetes</taxon>
        <taxon>Peronosporales</taxon>
        <taxon>Peronosporaceae</taxon>
        <taxon>Phytophthora</taxon>
    </lineage>
</organism>
<feature type="domain" description="Reverse transcriptase" evidence="2">
    <location>
        <begin position="32"/>
        <end position="112"/>
    </location>
</feature>
<evidence type="ECO:0000313" key="4">
    <source>
        <dbReference type="Proteomes" id="UP001165121"/>
    </source>
</evidence>
<dbReference type="Proteomes" id="UP001165121">
    <property type="component" value="Unassembled WGS sequence"/>
</dbReference>
<keyword evidence="1" id="KW-0732">Signal</keyword>
<sequence>MLFILAIELLYRLVDITTDIKGIQLANATQSFLLKVAGFADDTAIYLRTPAEVPVVLTITSSFGVASGLNVNIKKTMIIALGGKKAAAGCPLPPSLEILDPTRSCRYLGVQVGSSTSGHANWDTALRQL</sequence>